<dbReference type="eggNOG" id="COG3550">
    <property type="taxonomic scope" value="Bacteria"/>
</dbReference>
<proteinExistence type="inferred from homology"/>
<name>A0A087CT08_9BIFI</name>
<dbReference type="PANTHER" id="PTHR37419:SF8">
    <property type="entry name" value="TOXIN YJJJ"/>
    <property type="match status" value="1"/>
</dbReference>
<reference evidence="6 7" key="1">
    <citation type="submission" date="2014-03" db="EMBL/GenBank/DDBJ databases">
        <title>Genomics of Bifidobacteria.</title>
        <authorList>
            <person name="Ventura M."/>
            <person name="Milani C."/>
            <person name="Lugli G.A."/>
        </authorList>
    </citation>
    <scope>NUCLEOTIDE SEQUENCE [LARGE SCALE GENOMIC DNA]</scope>
    <source>
        <strain evidence="6 7">DSM 23975</strain>
    </source>
</reference>
<dbReference type="Proteomes" id="UP000028984">
    <property type="component" value="Unassembled WGS sequence"/>
</dbReference>
<dbReference type="InterPro" id="IPR052028">
    <property type="entry name" value="HipA_Ser/Thr_kinase"/>
</dbReference>
<feature type="domain" description="HipA N-terminal subdomain 1" evidence="5">
    <location>
        <begin position="18"/>
        <end position="89"/>
    </location>
</feature>
<evidence type="ECO:0000256" key="3">
    <source>
        <dbReference type="ARBA" id="ARBA00022777"/>
    </source>
</evidence>
<evidence type="ECO:0000256" key="2">
    <source>
        <dbReference type="ARBA" id="ARBA00022679"/>
    </source>
</evidence>
<comment type="similarity">
    <text evidence="1">Belongs to the HipA Ser/Thr kinase family.</text>
</comment>
<evidence type="ECO:0000313" key="6">
    <source>
        <dbReference type="EMBL" id="KFI86408.1"/>
    </source>
</evidence>
<gene>
    <name evidence="6" type="ORF">BREU_1590</name>
</gene>
<comment type="caution">
    <text evidence="6">The sequence shown here is derived from an EMBL/GenBank/DDBJ whole genome shotgun (WGS) entry which is preliminary data.</text>
</comment>
<dbReference type="GO" id="GO:0005829">
    <property type="term" value="C:cytosol"/>
    <property type="evidence" value="ECO:0007669"/>
    <property type="project" value="TreeGrafter"/>
</dbReference>
<dbReference type="PANTHER" id="PTHR37419">
    <property type="entry name" value="SERINE/THREONINE-PROTEIN KINASE TOXIN HIPA"/>
    <property type="match status" value="1"/>
</dbReference>
<accession>A0A087CT08</accession>
<keyword evidence="3" id="KW-0418">Kinase</keyword>
<dbReference type="Pfam" id="PF13657">
    <property type="entry name" value="Couple_hipA"/>
    <property type="match status" value="1"/>
</dbReference>
<dbReference type="EMBL" id="JGZK01000005">
    <property type="protein sequence ID" value="KFI86408.1"/>
    <property type="molecule type" value="Genomic_DNA"/>
</dbReference>
<dbReference type="GO" id="GO:0004674">
    <property type="term" value="F:protein serine/threonine kinase activity"/>
    <property type="evidence" value="ECO:0007669"/>
    <property type="project" value="TreeGrafter"/>
</dbReference>
<dbReference type="Pfam" id="PF07804">
    <property type="entry name" value="HipA_C"/>
    <property type="match status" value="1"/>
</dbReference>
<dbReference type="InterPro" id="IPR017508">
    <property type="entry name" value="HipA_N1"/>
</dbReference>
<dbReference type="STRING" id="1437610.BREU_1590"/>
<dbReference type="AlphaFoldDB" id="A0A087CT08"/>
<sequence>MSAKTVEATVAVTLESGDETTAGTLYATGDDLSFRYDADYIHRQDSFDLFPSLPRSLAPFFFSGLGPFSDSAPDRWGRKILARSLKRIRVSESEYLFGVNDLTRQGAIRYCIEGRPVAGDEGVPVLANLPELLNTADAVEQNRDVSDVSLRRLYRATGSLGGARPKASVTDQGSLWLAKFPKPDGDEWDVIGWEAVTLEIACMANIDVPEHQTLTIKDADGRNRTVLLTKRFDRRPAPSAEAMTRIPYMSALTALESSDGVGGDWLDLAEFTRRSGGDTGELWRRAMFGAAIGNLDDHMRNHGYLRCGNGWKLSPAFDMNPEPYDAAVPDVHQIALFGDAEVSMGKLLTDDCLELFGVSRKYAEQWSRTLRSALSQAVPRAAMRRIDAQSINLMSERFSAAIRSLE</sequence>
<organism evidence="6 7">
    <name type="scientific">Bifidobacterium reuteri DSM 23975</name>
    <dbReference type="NCBI Taxonomy" id="1437610"/>
    <lineage>
        <taxon>Bacteria</taxon>
        <taxon>Bacillati</taxon>
        <taxon>Actinomycetota</taxon>
        <taxon>Actinomycetes</taxon>
        <taxon>Bifidobacteriales</taxon>
        <taxon>Bifidobacteriaceae</taxon>
        <taxon>Bifidobacterium</taxon>
    </lineage>
</organism>
<keyword evidence="7" id="KW-1185">Reference proteome</keyword>
<dbReference type="RefSeq" id="WP_044090230.1">
    <property type="nucleotide sequence ID" value="NZ_JDUW01000021.1"/>
</dbReference>
<protein>
    <submittedName>
        <fullName evidence="6">HipA domain-containing protein</fullName>
    </submittedName>
</protein>
<evidence type="ECO:0000313" key="7">
    <source>
        <dbReference type="Proteomes" id="UP000028984"/>
    </source>
</evidence>
<feature type="domain" description="HipA-like C-terminal" evidence="4">
    <location>
        <begin position="159"/>
        <end position="345"/>
    </location>
</feature>
<evidence type="ECO:0000259" key="5">
    <source>
        <dbReference type="Pfam" id="PF13657"/>
    </source>
</evidence>
<dbReference type="InterPro" id="IPR012893">
    <property type="entry name" value="HipA-like_C"/>
</dbReference>
<evidence type="ECO:0000259" key="4">
    <source>
        <dbReference type="Pfam" id="PF07804"/>
    </source>
</evidence>
<evidence type="ECO:0000256" key="1">
    <source>
        <dbReference type="ARBA" id="ARBA00010164"/>
    </source>
</evidence>
<dbReference type="OrthoDB" id="3182374at2"/>
<keyword evidence="2" id="KW-0808">Transferase</keyword>